<accession>A0ABW8PAA9</accession>
<protein>
    <submittedName>
        <fullName evidence="1">Uncharacterized protein</fullName>
    </submittedName>
</protein>
<dbReference type="GeneID" id="96799679"/>
<organism evidence="1 2">
    <name type="scientific">Flavobacterium oreochromis</name>
    <dbReference type="NCBI Taxonomy" id="2906078"/>
    <lineage>
        <taxon>Bacteria</taxon>
        <taxon>Pseudomonadati</taxon>
        <taxon>Bacteroidota</taxon>
        <taxon>Flavobacteriia</taxon>
        <taxon>Flavobacteriales</taxon>
        <taxon>Flavobacteriaceae</taxon>
        <taxon>Flavobacterium</taxon>
    </lineage>
</organism>
<comment type="caution">
    <text evidence="1">The sequence shown here is derived from an EMBL/GenBank/DDBJ whole genome shotgun (WGS) entry which is preliminary data.</text>
</comment>
<proteinExistence type="predicted"/>
<dbReference type="RefSeq" id="WP_123867173.1">
    <property type="nucleotide sequence ID" value="NZ_JAZGZP010000017.1"/>
</dbReference>
<keyword evidence="2" id="KW-1185">Reference proteome</keyword>
<evidence type="ECO:0000313" key="2">
    <source>
        <dbReference type="Proteomes" id="UP001621706"/>
    </source>
</evidence>
<gene>
    <name evidence="1" type="ORF">V3I07_11395</name>
</gene>
<reference evidence="1 2" key="1">
    <citation type="submission" date="2024-02" db="EMBL/GenBank/DDBJ databases">
        <title>Comparative Genomic Analysis of Flavobacterium Species Causing Columnaris Disease of Freshwater Fish in Thailand: Insights into Virulence and Resistance Mechanisms.</title>
        <authorList>
            <person name="Nguyen D."/>
            <person name="Chokmangmeepisarn P."/>
            <person name="Khianchaikhan K."/>
            <person name="Morishita M."/>
            <person name="Bunnoy A."/>
            <person name="Rodkhum C."/>
        </authorList>
    </citation>
    <scope>NUCLEOTIDE SEQUENCE [LARGE SCALE GENOMIC DNA]</scope>
    <source>
        <strain evidence="1 2">CNRT2201</strain>
    </source>
</reference>
<sequence length="63" mass="7625">MVKILITGYEYFIENNSIASYIRTNISVVEIENLYDNRLCSRMREMFNLIIFNSFSYEKNDVW</sequence>
<dbReference type="Proteomes" id="UP001621706">
    <property type="component" value="Unassembled WGS sequence"/>
</dbReference>
<name>A0ABW8PAA9_9FLAO</name>
<dbReference type="EMBL" id="JAZGZP010000017">
    <property type="protein sequence ID" value="MFK7001497.1"/>
    <property type="molecule type" value="Genomic_DNA"/>
</dbReference>
<evidence type="ECO:0000313" key="1">
    <source>
        <dbReference type="EMBL" id="MFK7001497.1"/>
    </source>
</evidence>